<protein>
    <submittedName>
        <fullName evidence="3">Activator of HSP90 ATPase</fullName>
    </submittedName>
</protein>
<dbReference type="EMBL" id="BMIA01000001">
    <property type="protein sequence ID" value="GGH29232.1"/>
    <property type="molecule type" value="Genomic_DNA"/>
</dbReference>
<evidence type="ECO:0000313" key="3">
    <source>
        <dbReference type="EMBL" id="GGH29232.1"/>
    </source>
</evidence>
<name>A0ABQ1YLS1_9BACT</name>
<keyword evidence="4" id="KW-1185">Reference proteome</keyword>
<dbReference type="InterPro" id="IPR023393">
    <property type="entry name" value="START-like_dom_sf"/>
</dbReference>
<comment type="similarity">
    <text evidence="1">Belongs to the AHA1 family.</text>
</comment>
<evidence type="ECO:0000256" key="1">
    <source>
        <dbReference type="ARBA" id="ARBA00006817"/>
    </source>
</evidence>
<feature type="domain" description="Activator of Hsp90 ATPase homologue 1/2-like C-terminal" evidence="2">
    <location>
        <begin position="45"/>
        <end position="164"/>
    </location>
</feature>
<gene>
    <name evidence="3" type="ORF">GCM10007423_16410</name>
</gene>
<evidence type="ECO:0000313" key="4">
    <source>
        <dbReference type="Proteomes" id="UP000600214"/>
    </source>
</evidence>
<comment type="caution">
    <text evidence="3">The sequence shown here is derived from an EMBL/GenBank/DDBJ whole genome shotgun (WGS) entry which is preliminary data.</text>
</comment>
<organism evidence="3 4">
    <name type="scientific">Dyadobacter endophyticus</name>
    <dbReference type="NCBI Taxonomy" id="1749036"/>
    <lineage>
        <taxon>Bacteria</taxon>
        <taxon>Pseudomonadati</taxon>
        <taxon>Bacteroidota</taxon>
        <taxon>Cytophagia</taxon>
        <taxon>Cytophagales</taxon>
        <taxon>Spirosomataceae</taxon>
        <taxon>Dyadobacter</taxon>
    </lineage>
</organism>
<dbReference type="InterPro" id="IPR013538">
    <property type="entry name" value="ASHA1/2-like_C"/>
</dbReference>
<dbReference type="Proteomes" id="UP000600214">
    <property type="component" value="Unassembled WGS sequence"/>
</dbReference>
<evidence type="ECO:0000259" key="2">
    <source>
        <dbReference type="Pfam" id="PF08327"/>
    </source>
</evidence>
<sequence length="177" mass="20496">MSYGLNNPSNGAFPQRRLSQPLLDLPISHSIDNTMEKIEHINYIKAPIDKVYEALTTQKGLGSIWTTDLTVENQVGAISDFGFGDDDRVLMQNVELTENTRIEWLCTHSDPEWVGTGVSFELFERKDGVTAIVLKHFNWRELTEFYQWCNYNWAMFLLSLKDYCEKGKGLAYQEREF</sequence>
<dbReference type="SUPFAM" id="SSF55961">
    <property type="entry name" value="Bet v1-like"/>
    <property type="match status" value="1"/>
</dbReference>
<dbReference type="CDD" id="cd07814">
    <property type="entry name" value="SRPBCC_CalC_Aha1-like"/>
    <property type="match status" value="1"/>
</dbReference>
<dbReference type="Pfam" id="PF08327">
    <property type="entry name" value="AHSA1"/>
    <property type="match status" value="1"/>
</dbReference>
<proteinExistence type="inferred from homology"/>
<accession>A0ABQ1YLS1</accession>
<dbReference type="Gene3D" id="3.30.530.20">
    <property type="match status" value="1"/>
</dbReference>
<reference evidence="4" key="1">
    <citation type="journal article" date="2019" name="Int. J. Syst. Evol. Microbiol.">
        <title>The Global Catalogue of Microorganisms (GCM) 10K type strain sequencing project: providing services to taxonomists for standard genome sequencing and annotation.</title>
        <authorList>
            <consortium name="The Broad Institute Genomics Platform"/>
            <consortium name="The Broad Institute Genome Sequencing Center for Infectious Disease"/>
            <person name="Wu L."/>
            <person name="Ma J."/>
        </authorList>
    </citation>
    <scope>NUCLEOTIDE SEQUENCE [LARGE SCALE GENOMIC DNA]</scope>
    <source>
        <strain evidence="4">CGMCC 1.15288</strain>
    </source>
</reference>